<keyword evidence="4 8" id="KW-0653">Protein transport</keyword>
<feature type="transmembrane region" description="Helical" evidence="8">
    <location>
        <begin position="29"/>
        <end position="59"/>
    </location>
</feature>
<dbReference type="Proteomes" id="UP000035514">
    <property type="component" value="Unassembled WGS sequence"/>
</dbReference>
<dbReference type="HAMAP" id="MF_00422">
    <property type="entry name" value="SecE"/>
    <property type="match status" value="1"/>
</dbReference>
<dbReference type="GO" id="GO:0043952">
    <property type="term" value="P:protein transport by the Sec complex"/>
    <property type="evidence" value="ECO:0007669"/>
    <property type="project" value="UniProtKB-UniRule"/>
</dbReference>
<keyword evidence="6 8" id="KW-0811">Translocation</keyword>
<comment type="function">
    <text evidence="8">Essential subunit of the Sec protein translocation channel SecYEG. Clamps together the 2 halves of SecY. May contact the channel plug during translocation.</text>
</comment>
<dbReference type="GeneID" id="24305433"/>
<dbReference type="NCBIfam" id="TIGR00964">
    <property type="entry name" value="secE_bact"/>
    <property type="match status" value="1"/>
</dbReference>
<comment type="caution">
    <text evidence="9">The sequence shown here is derived from an EMBL/GenBank/DDBJ whole genome shotgun (WGS) entry which is preliminary data.</text>
</comment>
<name>A0A0G9JVE5_9BACT</name>
<evidence type="ECO:0000256" key="3">
    <source>
        <dbReference type="ARBA" id="ARBA00022692"/>
    </source>
</evidence>
<comment type="subcellular location">
    <subcellularLocation>
        <location evidence="8">Cell membrane</location>
        <topology evidence="8">Single-pass membrane protein</topology>
    </subcellularLocation>
    <subcellularLocation>
        <location evidence="1">Membrane</location>
    </subcellularLocation>
</comment>
<reference evidence="9 10" key="1">
    <citation type="submission" date="2014-01" db="EMBL/GenBank/DDBJ databases">
        <title>Development of a Comparative Genomic Fingerprinting Assay for High Resolution Genotyping of Arcobacter butzleri.</title>
        <authorList>
            <person name="Webb A.L."/>
            <person name="Inglis G.D."/>
            <person name="Kruczkiewicz P."/>
            <person name="Selinger L.B."/>
            <person name="Taboada E.N."/>
        </authorList>
    </citation>
    <scope>NUCLEOTIDE SEQUENCE [LARGE SCALE GENOMIC DNA]</scope>
    <source>
        <strain evidence="9 10">L348</strain>
    </source>
</reference>
<dbReference type="GO" id="GO:0009306">
    <property type="term" value="P:protein secretion"/>
    <property type="evidence" value="ECO:0007669"/>
    <property type="project" value="UniProtKB-UniRule"/>
</dbReference>
<keyword evidence="8" id="KW-1003">Cell membrane</keyword>
<dbReference type="InterPro" id="IPR005807">
    <property type="entry name" value="SecE_bac"/>
</dbReference>
<evidence type="ECO:0000256" key="5">
    <source>
        <dbReference type="ARBA" id="ARBA00022989"/>
    </source>
</evidence>
<keyword evidence="7 8" id="KW-0472">Membrane</keyword>
<accession>A0A0G9JVE5</accession>
<dbReference type="GO" id="GO:0008320">
    <property type="term" value="F:protein transmembrane transporter activity"/>
    <property type="evidence" value="ECO:0007669"/>
    <property type="project" value="UniProtKB-UniRule"/>
</dbReference>
<comment type="subunit">
    <text evidence="8">Component of the Sec protein translocase complex. Heterotrimer consisting of SecY, SecE and SecG subunits. The heterotrimers can form oligomers, although 1 heterotrimer is thought to be able to translocate proteins. Interacts with the ribosome. Interacts with SecDF, and other proteins may be involved. Interacts with SecA.</text>
</comment>
<evidence type="ECO:0000256" key="8">
    <source>
        <dbReference type="HAMAP-Rule" id="MF_00422"/>
    </source>
</evidence>
<sequence>MNKLKNYYSSVKSELSKVIFPIKEQIRTAYISVFIVVTVISLFLALIDGIMSISLSSIIN</sequence>
<proteinExistence type="inferred from homology"/>
<dbReference type="Pfam" id="PF00584">
    <property type="entry name" value="SecE"/>
    <property type="match status" value="1"/>
</dbReference>
<keyword evidence="3 8" id="KW-0812">Transmembrane</keyword>
<dbReference type="InterPro" id="IPR038379">
    <property type="entry name" value="SecE_sf"/>
</dbReference>
<comment type="similarity">
    <text evidence="8">Belongs to the SecE/SEC61-gamma family.</text>
</comment>
<dbReference type="PATRIC" id="fig|1447256.3.peg.1773"/>
<evidence type="ECO:0000256" key="2">
    <source>
        <dbReference type="ARBA" id="ARBA00022448"/>
    </source>
</evidence>
<evidence type="ECO:0000256" key="1">
    <source>
        <dbReference type="ARBA" id="ARBA00004370"/>
    </source>
</evidence>
<evidence type="ECO:0000313" key="9">
    <source>
        <dbReference type="EMBL" id="KLD98246.1"/>
    </source>
</evidence>
<dbReference type="GO" id="GO:0005886">
    <property type="term" value="C:plasma membrane"/>
    <property type="evidence" value="ECO:0007669"/>
    <property type="project" value="UniProtKB-SubCell"/>
</dbReference>
<evidence type="ECO:0000256" key="4">
    <source>
        <dbReference type="ARBA" id="ARBA00022927"/>
    </source>
</evidence>
<keyword evidence="5 8" id="KW-1133">Transmembrane helix</keyword>
<dbReference type="EMBL" id="JAIQ01000129">
    <property type="protein sequence ID" value="KLD98246.1"/>
    <property type="molecule type" value="Genomic_DNA"/>
</dbReference>
<evidence type="ECO:0000256" key="6">
    <source>
        <dbReference type="ARBA" id="ARBA00023010"/>
    </source>
</evidence>
<dbReference type="GO" id="GO:0006605">
    <property type="term" value="P:protein targeting"/>
    <property type="evidence" value="ECO:0007669"/>
    <property type="project" value="UniProtKB-UniRule"/>
</dbReference>
<dbReference type="GO" id="GO:0065002">
    <property type="term" value="P:intracellular protein transmembrane transport"/>
    <property type="evidence" value="ECO:0007669"/>
    <property type="project" value="UniProtKB-UniRule"/>
</dbReference>
<keyword evidence="2 8" id="KW-0813">Transport</keyword>
<evidence type="ECO:0000256" key="7">
    <source>
        <dbReference type="ARBA" id="ARBA00023136"/>
    </source>
</evidence>
<dbReference type="Gene3D" id="1.20.5.1030">
    <property type="entry name" value="Preprotein translocase secy subunit"/>
    <property type="match status" value="1"/>
</dbReference>
<organism evidence="9 10">
    <name type="scientific">Aliarcobacter butzleri L348</name>
    <dbReference type="NCBI Taxonomy" id="1447256"/>
    <lineage>
        <taxon>Bacteria</taxon>
        <taxon>Pseudomonadati</taxon>
        <taxon>Campylobacterota</taxon>
        <taxon>Epsilonproteobacteria</taxon>
        <taxon>Campylobacterales</taxon>
        <taxon>Arcobacteraceae</taxon>
        <taxon>Aliarcobacter</taxon>
    </lineage>
</organism>
<dbReference type="InterPro" id="IPR001901">
    <property type="entry name" value="Translocase_SecE/Sec61-g"/>
</dbReference>
<evidence type="ECO:0000313" key="10">
    <source>
        <dbReference type="Proteomes" id="UP000035514"/>
    </source>
</evidence>
<gene>
    <name evidence="8" type="primary">secE</name>
    <name evidence="9" type="ORF">AA20_09080</name>
</gene>
<protein>
    <recommendedName>
        <fullName evidence="8">Protein translocase subunit SecE</fullName>
    </recommendedName>
</protein>
<dbReference type="RefSeq" id="WP_004511260.1">
    <property type="nucleotide sequence ID" value="NZ_JAIQ01000129.1"/>
</dbReference>
<dbReference type="AlphaFoldDB" id="A0A0G9JVE5"/>